<sequence length="151" mass="17266">MWKPQGARQLRNQETRRLFTRTVNSVEQKINSEASRDTMTLLKEIIQELMNQCLYHHSRYLSAIAPTGDSLNTEEQWEIRTDTAARDAFKLIDDYLNTIQSDEAPNGGVKRPANDKGDSSVVLAEAKKKRMAAEEALKITEEETNKKIEEI</sequence>
<dbReference type="EMBL" id="JAOYFB010000039">
    <property type="protein sequence ID" value="KAK4030697.1"/>
    <property type="molecule type" value="Genomic_DNA"/>
</dbReference>
<comment type="caution">
    <text evidence="2">The sequence shown here is derived from an EMBL/GenBank/DDBJ whole genome shotgun (WGS) entry which is preliminary data.</text>
</comment>
<keyword evidence="3" id="KW-1185">Reference proteome</keyword>
<evidence type="ECO:0000313" key="2">
    <source>
        <dbReference type="EMBL" id="KAK4030697.1"/>
    </source>
</evidence>
<gene>
    <name evidence="2" type="ORF">OUZ56_024037</name>
</gene>
<dbReference type="Proteomes" id="UP001234178">
    <property type="component" value="Unassembled WGS sequence"/>
</dbReference>
<accession>A0ABR0AZX9</accession>
<name>A0ABR0AZX9_9CRUS</name>
<reference evidence="2 3" key="1">
    <citation type="journal article" date="2023" name="Nucleic Acids Res.">
        <title>The hologenome of Daphnia magna reveals possible DNA methylation and microbiome-mediated evolution of the host genome.</title>
        <authorList>
            <person name="Chaturvedi A."/>
            <person name="Li X."/>
            <person name="Dhandapani V."/>
            <person name="Marshall H."/>
            <person name="Kissane S."/>
            <person name="Cuenca-Cambronero M."/>
            <person name="Asole G."/>
            <person name="Calvet F."/>
            <person name="Ruiz-Romero M."/>
            <person name="Marangio P."/>
            <person name="Guigo R."/>
            <person name="Rago D."/>
            <person name="Mirbahai L."/>
            <person name="Eastwood N."/>
            <person name="Colbourne J.K."/>
            <person name="Zhou J."/>
            <person name="Mallon E."/>
            <person name="Orsini L."/>
        </authorList>
    </citation>
    <scope>NUCLEOTIDE SEQUENCE [LARGE SCALE GENOMIC DNA]</scope>
    <source>
        <strain evidence="2">LRV0_1</strain>
    </source>
</reference>
<evidence type="ECO:0000256" key="1">
    <source>
        <dbReference type="SAM" id="MobiDB-lite"/>
    </source>
</evidence>
<protein>
    <submittedName>
        <fullName evidence="2">Uncharacterized protein</fullName>
    </submittedName>
</protein>
<organism evidence="2 3">
    <name type="scientific">Daphnia magna</name>
    <dbReference type="NCBI Taxonomy" id="35525"/>
    <lineage>
        <taxon>Eukaryota</taxon>
        <taxon>Metazoa</taxon>
        <taxon>Ecdysozoa</taxon>
        <taxon>Arthropoda</taxon>
        <taxon>Crustacea</taxon>
        <taxon>Branchiopoda</taxon>
        <taxon>Diplostraca</taxon>
        <taxon>Cladocera</taxon>
        <taxon>Anomopoda</taxon>
        <taxon>Daphniidae</taxon>
        <taxon>Daphnia</taxon>
    </lineage>
</organism>
<proteinExistence type="predicted"/>
<evidence type="ECO:0000313" key="3">
    <source>
        <dbReference type="Proteomes" id="UP001234178"/>
    </source>
</evidence>
<feature type="region of interest" description="Disordered" evidence="1">
    <location>
        <begin position="101"/>
        <end position="120"/>
    </location>
</feature>